<protein>
    <submittedName>
        <fullName evidence="2">Resistance protein</fullName>
    </submittedName>
</protein>
<dbReference type="EMBL" id="BK032628">
    <property type="protein sequence ID" value="DAF51996.1"/>
    <property type="molecule type" value="Genomic_DNA"/>
</dbReference>
<accession>A0A8S5SLQ4</accession>
<sequence>MNLYELSLSFQEVQNMDLDPEVMQDTLDSIEDAIENKAENIAKLIRNLESDVSAYKEEEDRLKTKRQATENKVKWLKTYLEDNMKMTGKTKFKSGMFNFSIQKNPASVNITDEKAIPKEFLIQQPPKVDKTSLKEILKRGIEVPGAELKQTEGLRIR</sequence>
<evidence type="ECO:0000313" key="2">
    <source>
        <dbReference type="EMBL" id="DAF51996.1"/>
    </source>
</evidence>
<dbReference type="Pfam" id="PF05565">
    <property type="entry name" value="Sipho_Gp157"/>
    <property type="match status" value="1"/>
</dbReference>
<feature type="coiled-coil region" evidence="1">
    <location>
        <begin position="27"/>
        <end position="72"/>
    </location>
</feature>
<reference evidence="2" key="1">
    <citation type="journal article" date="2021" name="Proc. Natl. Acad. Sci. U.S.A.">
        <title>A Catalog of Tens of Thousands of Viruses from Human Metagenomes Reveals Hidden Associations with Chronic Diseases.</title>
        <authorList>
            <person name="Tisza M.J."/>
            <person name="Buck C.B."/>
        </authorList>
    </citation>
    <scope>NUCLEOTIDE SEQUENCE</scope>
    <source>
        <strain evidence="2">CtNHp14</strain>
    </source>
</reference>
<evidence type="ECO:0000256" key="1">
    <source>
        <dbReference type="SAM" id="Coils"/>
    </source>
</evidence>
<name>A0A8S5SLQ4_9CAUD</name>
<keyword evidence="1" id="KW-0175">Coiled coil</keyword>
<dbReference type="InterPro" id="IPR008840">
    <property type="entry name" value="Sipho_Gp157"/>
</dbReference>
<proteinExistence type="predicted"/>
<organism evidence="2">
    <name type="scientific">Siphoviridae sp. ctNHp14</name>
    <dbReference type="NCBI Taxonomy" id="2827857"/>
    <lineage>
        <taxon>Viruses</taxon>
        <taxon>Duplodnaviria</taxon>
        <taxon>Heunggongvirae</taxon>
        <taxon>Uroviricota</taxon>
        <taxon>Caudoviricetes</taxon>
    </lineage>
</organism>